<dbReference type="EMBL" id="JAGKQM010000017">
    <property type="protein sequence ID" value="KAH0871480.1"/>
    <property type="molecule type" value="Genomic_DNA"/>
</dbReference>
<gene>
    <name evidence="15" type="ORF">HID58_078502</name>
</gene>
<feature type="repeat" description="PPR" evidence="13">
    <location>
        <begin position="418"/>
        <end position="452"/>
    </location>
</feature>
<reference evidence="15 16" key="1">
    <citation type="submission" date="2021-05" db="EMBL/GenBank/DDBJ databases">
        <title>Genome Assembly of Synthetic Allotetraploid Brassica napus Reveals Homoeologous Exchanges between Subgenomes.</title>
        <authorList>
            <person name="Davis J.T."/>
        </authorList>
    </citation>
    <scope>NUCLEOTIDE SEQUENCE [LARGE SCALE GENOMIC DNA]</scope>
    <source>
        <strain evidence="16">cv. Da-Ae</strain>
        <tissue evidence="15">Seedling</tissue>
    </source>
</reference>
<dbReference type="InterPro" id="IPR004282">
    <property type="entry name" value="CemA"/>
</dbReference>
<keyword evidence="7" id="KW-0375">Hydrogen ion transport</keyword>
<evidence type="ECO:0000313" key="15">
    <source>
        <dbReference type="EMBL" id="KAH0871480.1"/>
    </source>
</evidence>
<feature type="transmembrane region" description="Helical" evidence="14">
    <location>
        <begin position="851"/>
        <end position="869"/>
    </location>
</feature>
<keyword evidence="4" id="KW-0633">Potassium transport</keyword>
<evidence type="ECO:0000256" key="8">
    <source>
        <dbReference type="ARBA" id="ARBA00022958"/>
    </source>
</evidence>
<dbReference type="Pfam" id="PF13041">
    <property type="entry name" value="PPR_2"/>
    <property type="match status" value="1"/>
</dbReference>
<dbReference type="Pfam" id="PF01535">
    <property type="entry name" value="PPR"/>
    <property type="match status" value="3"/>
</dbReference>
<keyword evidence="5 14" id="KW-0812">Transmembrane</keyword>
<dbReference type="PROSITE" id="PS51375">
    <property type="entry name" value="PPR"/>
    <property type="match status" value="4"/>
</dbReference>
<keyword evidence="11 14" id="KW-0472">Membrane</keyword>
<protein>
    <recommendedName>
        <fullName evidence="17">Chloroplast envelope membrane protein</fullName>
    </recommendedName>
</protein>
<name>A0ABQ7YU72_BRANA</name>
<evidence type="ECO:0000256" key="2">
    <source>
        <dbReference type="ARBA" id="ARBA00022448"/>
    </source>
</evidence>
<dbReference type="InterPro" id="IPR046960">
    <property type="entry name" value="PPR_At4g14850-like_plant"/>
</dbReference>
<feature type="transmembrane region" description="Helical" evidence="14">
    <location>
        <begin position="902"/>
        <end position="923"/>
    </location>
</feature>
<keyword evidence="2" id="KW-0813">Transport</keyword>
<evidence type="ECO:0000256" key="10">
    <source>
        <dbReference type="ARBA" id="ARBA00023065"/>
    </source>
</evidence>
<dbReference type="Proteomes" id="UP000824890">
    <property type="component" value="Unassembled WGS sequence"/>
</dbReference>
<feature type="repeat" description="PPR" evidence="13">
    <location>
        <begin position="112"/>
        <end position="146"/>
    </location>
</feature>
<keyword evidence="6" id="KW-0677">Repeat</keyword>
<evidence type="ECO:0000256" key="14">
    <source>
        <dbReference type="SAM" id="Phobius"/>
    </source>
</evidence>
<organism evidence="15 16">
    <name type="scientific">Brassica napus</name>
    <name type="common">Rape</name>
    <dbReference type="NCBI Taxonomy" id="3708"/>
    <lineage>
        <taxon>Eukaryota</taxon>
        <taxon>Viridiplantae</taxon>
        <taxon>Streptophyta</taxon>
        <taxon>Embryophyta</taxon>
        <taxon>Tracheophyta</taxon>
        <taxon>Spermatophyta</taxon>
        <taxon>Magnoliopsida</taxon>
        <taxon>eudicotyledons</taxon>
        <taxon>Gunneridae</taxon>
        <taxon>Pentapetalae</taxon>
        <taxon>rosids</taxon>
        <taxon>malvids</taxon>
        <taxon>Brassicales</taxon>
        <taxon>Brassicaceae</taxon>
        <taxon>Brassiceae</taxon>
        <taxon>Brassica</taxon>
    </lineage>
</organism>
<proteinExistence type="inferred from homology"/>
<sequence>MARSFPSRLNLDLGNKLKRLVSEQLHDEALRLYKQKIHPLGTDGFTSILPSVIKACSFQQEPFLINEQLHCLCLKSGADRDTVVSNSLVSMYVKLSNTFSARNVFDEMLERDTVSYCSIVNCYCQDGLLCEAVKLVNEMYFDGFVPKSELVASLLALCTRVGRSSKVARMLHALFLVNERMQGSVLLSTALVDMYLKFDDPARAFHVFDQMEVKNEVSWTAMISGCVANCNYEMGVGLFLAMQRENLRPNRVTLMSILPACGALGSGLRLVKEIHGFSFRSGFGSDDRLTSALVTMYCRCGNVRLARLVFEESKVRDVVMWSSMIGGYAEGGDCSKAMNLLSQMREEGTEPNSVTLLAVVSACKHSASLSFSSRIHSYILKRGFISSILLGNALIDMYAKCGSLLAARKVFYQLNEKDVVSWSSMINAYGLHGYGSEALEIFQEMIKSGEKPDAMAFLAVLSACNHAGLVEEAQTIFTEAEKINRMTLTVEHYACYINLLGRSGKIDDAVQAVKNMPMKPSARIWNSLLSACEIHDRRDVAHEIIASELMISEPDNPANYVLLSKIHAESGNCYGAEEVRRVMQRRGLKKSYGFIQTMLGLIHVLDELSLSLDFIAGDDDIVEETAEFEKDDEMSDEEKFEAWKTRAEAIVELGEGQEEIGDNAYDGDVSKKWEDWIVDSDDSLLESWSRGGEGSDDRSELDELIVPERGLVKMAKFLAVSTLIPWALDILAHDYVLMPFLDRLPLASQTLDVRRSQKLEMVKELNREKARYHLEVEIGKSPLLSDDDLWWELRGLELREEWRLENRKAFANIWSGMVFGISLFALLYANQALLKFTGYKIINNISDTGKAFLIILITDIFLGVQRKVFNLMRLLVGTILNLDREALLEIIMEHYGLEVEKYTITIFICLVPVVMDACVKLWLFKFLPRLSPRVSNIFQEMKRH</sequence>
<evidence type="ECO:0000313" key="16">
    <source>
        <dbReference type="Proteomes" id="UP000824890"/>
    </source>
</evidence>
<evidence type="ECO:0000256" key="12">
    <source>
        <dbReference type="ARBA" id="ARBA00043980"/>
    </source>
</evidence>
<evidence type="ECO:0000256" key="9">
    <source>
        <dbReference type="ARBA" id="ARBA00022989"/>
    </source>
</evidence>
<evidence type="ECO:0000256" key="5">
    <source>
        <dbReference type="ARBA" id="ARBA00022692"/>
    </source>
</evidence>
<dbReference type="Gene3D" id="1.25.40.10">
    <property type="entry name" value="Tetratricopeptide repeat domain"/>
    <property type="match status" value="4"/>
</dbReference>
<dbReference type="PANTHER" id="PTHR47926">
    <property type="entry name" value="PENTATRICOPEPTIDE REPEAT-CONTAINING PROTEIN"/>
    <property type="match status" value="1"/>
</dbReference>
<keyword evidence="10" id="KW-0406">Ion transport</keyword>
<keyword evidence="3" id="KW-0050">Antiport</keyword>
<comment type="similarity">
    <text evidence="12">Belongs to the CemA family.</text>
</comment>
<keyword evidence="16" id="KW-1185">Reference proteome</keyword>
<feature type="transmembrane region" description="Helical" evidence="14">
    <location>
        <begin position="809"/>
        <end position="830"/>
    </location>
</feature>
<evidence type="ECO:0000256" key="6">
    <source>
        <dbReference type="ARBA" id="ARBA00022737"/>
    </source>
</evidence>
<keyword evidence="9 14" id="KW-1133">Transmembrane helix</keyword>
<keyword evidence="8" id="KW-0630">Potassium</keyword>
<evidence type="ECO:0000256" key="4">
    <source>
        <dbReference type="ARBA" id="ARBA00022538"/>
    </source>
</evidence>
<dbReference type="InterPro" id="IPR011990">
    <property type="entry name" value="TPR-like_helical_dom_sf"/>
</dbReference>
<evidence type="ECO:0000256" key="11">
    <source>
        <dbReference type="ARBA" id="ARBA00023136"/>
    </source>
</evidence>
<feature type="repeat" description="PPR" evidence="13">
    <location>
        <begin position="317"/>
        <end position="351"/>
    </location>
</feature>
<evidence type="ECO:0000256" key="13">
    <source>
        <dbReference type="PROSITE-ProRule" id="PRU00708"/>
    </source>
</evidence>
<dbReference type="InterPro" id="IPR002885">
    <property type="entry name" value="PPR_rpt"/>
</dbReference>
<evidence type="ECO:0008006" key="17">
    <source>
        <dbReference type="Google" id="ProtNLM"/>
    </source>
</evidence>
<evidence type="ECO:0000256" key="7">
    <source>
        <dbReference type="ARBA" id="ARBA00022781"/>
    </source>
</evidence>
<dbReference type="Pfam" id="PF03040">
    <property type="entry name" value="CemA"/>
    <property type="match status" value="2"/>
</dbReference>
<dbReference type="PANTHER" id="PTHR47926:SF500">
    <property type="entry name" value="REPEAT-CONTAINING PROTEIN, PUTATIVE-RELATED"/>
    <property type="match status" value="1"/>
</dbReference>
<feature type="repeat" description="PPR" evidence="13">
    <location>
        <begin position="215"/>
        <end position="249"/>
    </location>
</feature>
<accession>A0ABQ7YU72</accession>
<comment type="subcellular location">
    <subcellularLocation>
        <location evidence="1">Membrane</location>
        <topology evidence="1">Multi-pass membrane protein</topology>
    </subcellularLocation>
</comment>
<dbReference type="Pfam" id="PF12854">
    <property type="entry name" value="PPR_1"/>
    <property type="match status" value="1"/>
</dbReference>
<evidence type="ECO:0000256" key="3">
    <source>
        <dbReference type="ARBA" id="ARBA00022449"/>
    </source>
</evidence>
<comment type="caution">
    <text evidence="15">The sequence shown here is derived from an EMBL/GenBank/DDBJ whole genome shotgun (WGS) entry which is preliminary data.</text>
</comment>
<evidence type="ECO:0000256" key="1">
    <source>
        <dbReference type="ARBA" id="ARBA00004141"/>
    </source>
</evidence>
<dbReference type="NCBIfam" id="TIGR00756">
    <property type="entry name" value="PPR"/>
    <property type="match status" value="4"/>
</dbReference>